<keyword evidence="17" id="KW-1185">Reference proteome</keyword>
<dbReference type="GO" id="GO:0046872">
    <property type="term" value="F:metal ion binding"/>
    <property type="evidence" value="ECO:0007669"/>
    <property type="project" value="UniProtKB-KW"/>
</dbReference>
<evidence type="ECO:0000313" key="16">
    <source>
        <dbReference type="EMBL" id="CCO18865.1"/>
    </source>
</evidence>
<dbReference type="Pfam" id="PF00633">
    <property type="entry name" value="HHH"/>
    <property type="match status" value="1"/>
</dbReference>
<evidence type="ECO:0000256" key="7">
    <source>
        <dbReference type="ARBA" id="ARBA00022723"/>
    </source>
</evidence>
<dbReference type="SMART" id="SM00525">
    <property type="entry name" value="FES"/>
    <property type="match status" value="1"/>
</dbReference>
<dbReference type="OrthoDB" id="10248838at2759"/>
<feature type="compositionally biased region" description="Low complexity" evidence="14">
    <location>
        <begin position="535"/>
        <end position="550"/>
    </location>
</feature>
<keyword evidence="10" id="KW-0408">Iron</keyword>
<feature type="region of interest" description="Disordered" evidence="14">
    <location>
        <begin position="511"/>
        <end position="550"/>
    </location>
</feature>
<dbReference type="PANTHER" id="PTHR42944">
    <property type="entry name" value="ADENINE DNA GLYCOSYLASE"/>
    <property type="match status" value="1"/>
</dbReference>
<dbReference type="InterPro" id="IPR023170">
    <property type="entry name" value="HhH_base_excis_C"/>
</dbReference>
<dbReference type="AlphaFoldDB" id="K8F246"/>
<dbReference type="InterPro" id="IPR003651">
    <property type="entry name" value="Endonuclease3_FeS-loop_motif"/>
</dbReference>
<keyword evidence="11" id="KW-0411">Iron-sulfur</keyword>
<evidence type="ECO:0000256" key="10">
    <source>
        <dbReference type="ARBA" id="ARBA00023004"/>
    </source>
</evidence>
<keyword evidence="8" id="KW-0227">DNA damage</keyword>
<feature type="compositionally biased region" description="Basic and acidic residues" evidence="14">
    <location>
        <begin position="293"/>
        <end position="302"/>
    </location>
</feature>
<dbReference type="InterPro" id="IPR004036">
    <property type="entry name" value="Endonuclease-III-like_CS2"/>
</dbReference>
<dbReference type="InterPro" id="IPR003265">
    <property type="entry name" value="HhH-GPD_domain"/>
</dbReference>
<dbReference type="KEGG" id="bpg:Bathy12g02580"/>
<feature type="compositionally biased region" description="Basic and acidic residues" evidence="14">
    <location>
        <begin position="451"/>
        <end position="474"/>
    </location>
</feature>
<dbReference type="FunFam" id="1.10.340.30:FF:000002">
    <property type="entry name" value="Adenine DNA glycosylase"/>
    <property type="match status" value="1"/>
</dbReference>
<evidence type="ECO:0000259" key="15">
    <source>
        <dbReference type="SMART" id="SM00478"/>
    </source>
</evidence>
<gene>
    <name evidence="16" type="ordered locus">Bathy12g02580</name>
</gene>
<evidence type="ECO:0000256" key="6">
    <source>
        <dbReference type="ARBA" id="ARBA00022485"/>
    </source>
</evidence>
<dbReference type="PROSITE" id="PS01155">
    <property type="entry name" value="ENDONUCLEASE_III_2"/>
    <property type="match status" value="1"/>
</dbReference>
<comment type="catalytic activity">
    <reaction evidence="1">
        <text>Hydrolyzes free adenine bases from 7,8-dihydro-8-oxoguanine:adenine mismatched double-stranded DNA, leaving an apurinic site.</text>
        <dbReference type="EC" id="3.2.2.31"/>
    </reaction>
</comment>
<dbReference type="GO" id="GO:0006284">
    <property type="term" value="P:base-excision repair"/>
    <property type="evidence" value="ECO:0007669"/>
    <property type="project" value="InterPro"/>
</dbReference>
<dbReference type="SMART" id="SM00478">
    <property type="entry name" value="ENDO3c"/>
    <property type="match status" value="1"/>
</dbReference>
<evidence type="ECO:0000256" key="8">
    <source>
        <dbReference type="ARBA" id="ARBA00022763"/>
    </source>
</evidence>
<dbReference type="Proteomes" id="UP000198341">
    <property type="component" value="Chromosome 12"/>
</dbReference>
<keyword evidence="12" id="KW-0234">DNA repair</keyword>
<organism evidence="16 17">
    <name type="scientific">Bathycoccus prasinos</name>
    <dbReference type="NCBI Taxonomy" id="41875"/>
    <lineage>
        <taxon>Eukaryota</taxon>
        <taxon>Viridiplantae</taxon>
        <taxon>Chlorophyta</taxon>
        <taxon>Mamiellophyceae</taxon>
        <taxon>Mamiellales</taxon>
        <taxon>Bathycoccaceae</taxon>
        <taxon>Bathycoccus</taxon>
    </lineage>
</organism>
<dbReference type="GO" id="GO:0000701">
    <property type="term" value="F:purine-specific mismatch base pair DNA N-glycosylase activity"/>
    <property type="evidence" value="ECO:0007669"/>
    <property type="project" value="UniProtKB-EC"/>
</dbReference>
<evidence type="ECO:0000256" key="12">
    <source>
        <dbReference type="ARBA" id="ARBA00023204"/>
    </source>
</evidence>
<evidence type="ECO:0000256" key="14">
    <source>
        <dbReference type="SAM" id="MobiDB-lite"/>
    </source>
</evidence>
<evidence type="ECO:0000256" key="5">
    <source>
        <dbReference type="ARBA" id="ARBA00022023"/>
    </source>
</evidence>
<dbReference type="GeneID" id="19012439"/>
<dbReference type="GO" id="GO:0051539">
    <property type="term" value="F:4 iron, 4 sulfur cluster binding"/>
    <property type="evidence" value="ECO:0007669"/>
    <property type="project" value="UniProtKB-KW"/>
</dbReference>
<dbReference type="PANTHER" id="PTHR42944:SF1">
    <property type="entry name" value="ADENINE DNA GLYCOSYLASE"/>
    <property type="match status" value="1"/>
</dbReference>
<evidence type="ECO:0000256" key="3">
    <source>
        <dbReference type="ARBA" id="ARBA00008343"/>
    </source>
</evidence>
<evidence type="ECO:0000256" key="11">
    <source>
        <dbReference type="ARBA" id="ARBA00023014"/>
    </source>
</evidence>
<dbReference type="Pfam" id="PF00730">
    <property type="entry name" value="HhH-GPD"/>
    <property type="match status" value="1"/>
</dbReference>
<evidence type="ECO:0000256" key="9">
    <source>
        <dbReference type="ARBA" id="ARBA00022801"/>
    </source>
</evidence>
<dbReference type="GO" id="GO:0035485">
    <property type="term" value="F:adenine/guanine mispair binding"/>
    <property type="evidence" value="ECO:0007669"/>
    <property type="project" value="TreeGrafter"/>
</dbReference>
<keyword evidence="13" id="KW-0326">Glycosidase</keyword>
<dbReference type="Gene3D" id="3.90.79.10">
    <property type="entry name" value="Nucleoside Triphosphate Pyrophosphohydrolase"/>
    <property type="match status" value="1"/>
</dbReference>
<feature type="region of interest" description="Disordered" evidence="14">
    <location>
        <begin position="441"/>
        <end position="474"/>
    </location>
</feature>
<evidence type="ECO:0000256" key="4">
    <source>
        <dbReference type="ARBA" id="ARBA00012045"/>
    </source>
</evidence>
<accession>K8F246</accession>
<feature type="compositionally biased region" description="Basic and acidic residues" evidence="14">
    <location>
        <begin position="573"/>
        <end position="585"/>
    </location>
</feature>
<feature type="domain" description="HhH-GPD" evidence="15">
    <location>
        <begin position="144"/>
        <end position="315"/>
    </location>
</feature>
<dbReference type="RefSeq" id="XP_007509750.1">
    <property type="nucleotide sequence ID" value="XM_007509688.1"/>
</dbReference>
<dbReference type="GO" id="GO:0006298">
    <property type="term" value="P:mismatch repair"/>
    <property type="evidence" value="ECO:0007669"/>
    <property type="project" value="TreeGrafter"/>
</dbReference>
<dbReference type="STRING" id="41875.K8F246"/>
<dbReference type="GO" id="GO:0005634">
    <property type="term" value="C:nucleus"/>
    <property type="evidence" value="ECO:0007669"/>
    <property type="project" value="TreeGrafter"/>
</dbReference>
<sequence length="665" mass="75320">MKGDGNRENEDDANRFESSAVTFRENLLRWYDAEKRSLPWRKRGQSDASKFEHFGGDKEEEEELEEDATKAFERWQRLASSPSSSSSREKETSSSAPTPTGGSHTNNNGSSINKSSAADDDYWREKRVMSDDQYAYGVWVSEIMSQQTQIERVAEYWSRWVKKWPTVRHLANASEEEVREMWAGLGYYRRSQFLLKGAKYVSEELKGRFPRDIIGLLKIPGIGPYTASAVGSIAFGIREAAIDGNVNRVLTRVRRIRGDPVKEKKTVDAIKRVAWELIGKEEEKEEEDDDEKKEDAKSKNRPGDFNQAMMELGATVCKPKNPSCKACPISAFCEGYQHELLSDGQEPVTAYPEIAKKAEKRQEAIAVAVVSCTFENTKWFYLTKRPENGLLADMWEFPSVFMREGELAMRSVPSDADVCDAQKFFRESDARGVSELFASVASPPCDTNNEGEEKSEVKKTEKRKQTDRRQDSLTFKHEPGVVTHVFSHVKHFMHVFTLDLGTVDALPRRRAKKEEVKENASNEQKETTTNGRRNSSLSSSSTSSSSSWFRSSDFEDKGVFSTGVQKVFAFAEKRGKHESSGDIRKRSAKSHPSPPSHPFDAGGVAEKAKKDTLLLKDDDALLGVENENETKKTKKTTMKKKIKIETKDIETYFTRASNTRRRVSR</sequence>
<proteinExistence type="inferred from homology"/>
<feature type="compositionally biased region" description="Acidic residues" evidence="14">
    <location>
        <begin position="283"/>
        <end position="292"/>
    </location>
</feature>
<dbReference type="GO" id="GO:0034039">
    <property type="term" value="F:8-oxo-7,8-dihydroguanine DNA N-glycosylase activity"/>
    <property type="evidence" value="ECO:0007669"/>
    <property type="project" value="TreeGrafter"/>
</dbReference>
<evidence type="ECO:0000313" key="17">
    <source>
        <dbReference type="Proteomes" id="UP000198341"/>
    </source>
</evidence>
<dbReference type="GO" id="GO:0032357">
    <property type="term" value="F:oxidized purine DNA binding"/>
    <property type="evidence" value="ECO:0007669"/>
    <property type="project" value="TreeGrafter"/>
</dbReference>
<feature type="compositionally biased region" description="Polar residues" evidence="14">
    <location>
        <begin position="106"/>
        <end position="116"/>
    </location>
</feature>
<feature type="compositionally biased region" description="Basic and acidic residues" evidence="14">
    <location>
        <begin position="512"/>
        <end position="526"/>
    </location>
</feature>
<name>K8F246_9CHLO</name>
<feature type="region of interest" description="Disordered" evidence="14">
    <location>
        <begin position="39"/>
        <end position="117"/>
    </location>
</feature>
<dbReference type="InterPro" id="IPR044298">
    <property type="entry name" value="MIG/MutY"/>
</dbReference>
<feature type="compositionally biased region" description="Basic and acidic residues" evidence="14">
    <location>
        <begin position="67"/>
        <end position="76"/>
    </location>
</feature>
<dbReference type="InterPro" id="IPR015797">
    <property type="entry name" value="NUDIX_hydrolase-like_dom_sf"/>
</dbReference>
<keyword evidence="9" id="KW-0378">Hydrolase</keyword>
<feature type="region of interest" description="Disordered" evidence="14">
    <location>
        <begin position="282"/>
        <end position="305"/>
    </location>
</feature>
<dbReference type="SUPFAM" id="SSF48150">
    <property type="entry name" value="DNA-glycosylase"/>
    <property type="match status" value="1"/>
</dbReference>
<evidence type="ECO:0000256" key="1">
    <source>
        <dbReference type="ARBA" id="ARBA00000843"/>
    </source>
</evidence>
<dbReference type="EMBL" id="FO082267">
    <property type="protein sequence ID" value="CCO18865.1"/>
    <property type="molecule type" value="Genomic_DNA"/>
</dbReference>
<dbReference type="Gene3D" id="1.10.340.30">
    <property type="entry name" value="Hypothetical protein, domain 2"/>
    <property type="match status" value="1"/>
</dbReference>
<evidence type="ECO:0000256" key="2">
    <source>
        <dbReference type="ARBA" id="ARBA00001966"/>
    </source>
</evidence>
<reference evidence="16 17" key="1">
    <citation type="submission" date="2011-10" db="EMBL/GenBank/DDBJ databases">
        <authorList>
            <person name="Genoscope - CEA"/>
        </authorList>
    </citation>
    <scope>NUCLEOTIDE SEQUENCE [LARGE SCALE GENOMIC DNA]</scope>
    <source>
        <strain evidence="16 17">RCC 1105</strain>
    </source>
</reference>
<comment type="cofactor">
    <cofactor evidence="2">
        <name>[4Fe-4S] cluster</name>
        <dbReference type="ChEBI" id="CHEBI:49883"/>
    </cofactor>
</comment>
<protein>
    <recommendedName>
        <fullName evidence="5">Adenine DNA glycosylase</fullName>
        <ecNumber evidence="4">3.2.2.31</ecNumber>
    </recommendedName>
</protein>
<comment type="similarity">
    <text evidence="3">Belongs to the Nth/MutY family.</text>
</comment>
<dbReference type="eggNOG" id="KOG2457">
    <property type="taxonomic scope" value="Eukaryota"/>
</dbReference>
<dbReference type="Gene3D" id="1.10.1670.10">
    <property type="entry name" value="Helix-hairpin-Helix base-excision DNA repair enzymes (C-terminal)"/>
    <property type="match status" value="1"/>
</dbReference>
<dbReference type="InterPro" id="IPR011257">
    <property type="entry name" value="DNA_glycosylase"/>
</dbReference>
<dbReference type="CDD" id="cd00056">
    <property type="entry name" value="ENDO3c"/>
    <property type="match status" value="1"/>
</dbReference>
<evidence type="ECO:0000256" key="13">
    <source>
        <dbReference type="ARBA" id="ARBA00023295"/>
    </source>
</evidence>
<keyword evidence="7" id="KW-0479">Metal-binding</keyword>
<keyword evidence="6" id="KW-0004">4Fe-4S</keyword>
<feature type="compositionally biased region" description="Low complexity" evidence="14">
    <location>
        <begin position="93"/>
        <end position="105"/>
    </location>
</feature>
<dbReference type="SUPFAM" id="SSF55811">
    <property type="entry name" value="Nudix"/>
    <property type="match status" value="1"/>
</dbReference>
<dbReference type="InterPro" id="IPR000445">
    <property type="entry name" value="HhH_motif"/>
</dbReference>
<dbReference type="EC" id="3.2.2.31" evidence="4"/>
<feature type="region of interest" description="Disordered" evidence="14">
    <location>
        <begin position="573"/>
        <end position="608"/>
    </location>
</feature>